<dbReference type="Pfam" id="PF03466">
    <property type="entry name" value="LysR_substrate"/>
    <property type="match status" value="1"/>
</dbReference>
<keyword evidence="4" id="KW-0804">Transcription</keyword>
<dbReference type="RefSeq" id="WP_253566633.1">
    <property type="nucleotide sequence ID" value="NZ_JAMZEK010000002.1"/>
</dbReference>
<feature type="domain" description="HTH lysR-type" evidence="5">
    <location>
        <begin position="14"/>
        <end position="71"/>
    </location>
</feature>
<keyword evidence="2" id="KW-0805">Transcription regulation</keyword>
<sequence>MQTVRRYAPWMDAVDLNLLPALDALLAEGSVTGAARRLGLSASAMSRTLARLRAATGDPLLVRAGRGLVPSPRAVELRERVHALSRDAQAVLRPVADVLDPSALDCTFTLRANEAFVERFAAPLFLAVSAEAPRVRLQFVHKPDKDATPLRDGRIDLEIGVVGTTAPEVRSRLLFRDRYVGVVRTGHPLLSARTVTAKRLVAHGHVAASPGGETRGPVDDALAAVGLHRDVRVVVPGFTDALAMARHTDLVAIVPQSCLGSASPGRRSRASALDMFELPLKLPPLMVSAIWHPRLDADPAHRWLRGVVLAVCRAVYPAG</sequence>
<evidence type="ECO:0000256" key="4">
    <source>
        <dbReference type="ARBA" id="ARBA00023163"/>
    </source>
</evidence>
<reference evidence="6 7" key="1">
    <citation type="submission" date="2022-06" db="EMBL/GenBank/DDBJ databases">
        <title>Dyella sp. Sa strain:Sa Genome sequencing.</title>
        <authorList>
            <person name="Park S."/>
        </authorList>
    </citation>
    <scope>NUCLEOTIDE SEQUENCE [LARGE SCALE GENOMIC DNA]</scope>
    <source>
        <strain evidence="6 7">Sa</strain>
    </source>
</reference>
<dbReference type="EMBL" id="JAMZEK010000002">
    <property type="protein sequence ID" value="MCP1374731.1"/>
    <property type="molecule type" value="Genomic_DNA"/>
</dbReference>
<dbReference type="InterPro" id="IPR036388">
    <property type="entry name" value="WH-like_DNA-bd_sf"/>
</dbReference>
<dbReference type="CDD" id="cd08460">
    <property type="entry name" value="PBP2_DntR_like_1"/>
    <property type="match status" value="1"/>
</dbReference>
<dbReference type="InterPro" id="IPR050389">
    <property type="entry name" value="LysR-type_TF"/>
</dbReference>
<name>A0ABT1FBG6_9GAMM</name>
<dbReference type="Gene3D" id="3.40.190.10">
    <property type="entry name" value="Periplasmic binding protein-like II"/>
    <property type="match status" value="2"/>
</dbReference>
<accession>A0ABT1FBG6</accession>
<dbReference type="InterPro" id="IPR000847">
    <property type="entry name" value="LysR_HTH_N"/>
</dbReference>
<evidence type="ECO:0000256" key="3">
    <source>
        <dbReference type="ARBA" id="ARBA00023125"/>
    </source>
</evidence>
<dbReference type="PANTHER" id="PTHR30118">
    <property type="entry name" value="HTH-TYPE TRANSCRIPTIONAL REGULATOR LEUO-RELATED"/>
    <property type="match status" value="1"/>
</dbReference>
<dbReference type="InterPro" id="IPR036390">
    <property type="entry name" value="WH_DNA-bd_sf"/>
</dbReference>
<keyword evidence="3" id="KW-0238">DNA-binding</keyword>
<evidence type="ECO:0000259" key="5">
    <source>
        <dbReference type="PROSITE" id="PS50931"/>
    </source>
</evidence>
<evidence type="ECO:0000256" key="2">
    <source>
        <dbReference type="ARBA" id="ARBA00023015"/>
    </source>
</evidence>
<dbReference type="PANTHER" id="PTHR30118:SF15">
    <property type="entry name" value="TRANSCRIPTIONAL REGULATORY PROTEIN"/>
    <property type="match status" value="1"/>
</dbReference>
<evidence type="ECO:0000313" key="6">
    <source>
        <dbReference type="EMBL" id="MCP1374731.1"/>
    </source>
</evidence>
<dbReference type="InterPro" id="IPR005119">
    <property type="entry name" value="LysR_subst-bd"/>
</dbReference>
<gene>
    <name evidence="6" type="ORF">NC595_11730</name>
</gene>
<comment type="caution">
    <text evidence="6">The sequence shown here is derived from an EMBL/GenBank/DDBJ whole genome shotgun (WGS) entry which is preliminary data.</text>
</comment>
<dbReference type="PROSITE" id="PS50931">
    <property type="entry name" value="HTH_LYSR"/>
    <property type="match status" value="1"/>
</dbReference>
<dbReference type="SUPFAM" id="SSF53850">
    <property type="entry name" value="Periplasmic binding protein-like II"/>
    <property type="match status" value="1"/>
</dbReference>
<organism evidence="6 7">
    <name type="scientific">Dyella lutea</name>
    <dbReference type="NCBI Taxonomy" id="2950441"/>
    <lineage>
        <taxon>Bacteria</taxon>
        <taxon>Pseudomonadati</taxon>
        <taxon>Pseudomonadota</taxon>
        <taxon>Gammaproteobacteria</taxon>
        <taxon>Lysobacterales</taxon>
        <taxon>Rhodanobacteraceae</taxon>
        <taxon>Dyella</taxon>
    </lineage>
</organism>
<evidence type="ECO:0000256" key="1">
    <source>
        <dbReference type="ARBA" id="ARBA00009437"/>
    </source>
</evidence>
<dbReference type="SUPFAM" id="SSF46785">
    <property type="entry name" value="Winged helix' DNA-binding domain"/>
    <property type="match status" value="1"/>
</dbReference>
<dbReference type="Pfam" id="PF00126">
    <property type="entry name" value="HTH_1"/>
    <property type="match status" value="1"/>
</dbReference>
<dbReference type="Gene3D" id="1.10.10.10">
    <property type="entry name" value="Winged helix-like DNA-binding domain superfamily/Winged helix DNA-binding domain"/>
    <property type="match status" value="1"/>
</dbReference>
<keyword evidence="7" id="KW-1185">Reference proteome</keyword>
<dbReference type="Proteomes" id="UP001204615">
    <property type="component" value="Unassembled WGS sequence"/>
</dbReference>
<evidence type="ECO:0000313" key="7">
    <source>
        <dbReference type="Proteomes" id="UP001204615"/>
    </source>
</evidence>
<proteinExistence type="inferred from homology"/>
<comment type="similarity">
    <text evidence="1">Belongs to the LysR transcriptional regulatory family.</text>
</comment>
<protein>
    <submittedName>
        <fullName evidence="6">LysR family transcriptional regulator</fullName>
    </submittedName>
</protein>